<dbReference type="PANTHER" id="PTHR30483:SF6">
    <property type="entry name" value="PERIPLASMIC BINDING PROTEIN OF ABC TRANSPORTER FOR NATURAL AMINO ACIDS"/>
    <property type="match status" value="1"/>
</dbReference>
<dbReference type="InterPro" id="IPR051010">
    <property type="entry name" value="BCAA_transport"/>
</dbReference>
<evidence type="ECO:0000259" key="3">
    <source>
        <dbReference type="Pfam" id="PF13458"/>
    </source>
</evidence>
<dbReference type="InterPro" id="IPR028082">
    <property type="entry name" value="Peripla_BP_I"/>
</dbReference>
<gene>
    <name evidence="4" type="ORF">E6C50_03420</name>
</gene>
<evidence type="ECO:0000313" key="5">
    <source>
        <dbReference type="Proteomes" id="UP000307507"/>
    </source>
</evidence>
<feature type="domain" description="Leucine-binding protein" evidence="3">
    <location>
        <begin position="47"/>
        <end position="336"/>
    </location>
</feature>
<dbReference type="OrthoDB" id="827062at2"/>
<keyword evidence="5" id="KW-1185">Reference proteome</keyword>
<dbReference type="Pfam" id="PF13458">
    <property type="entry name" value="Peripla_BP_6"/>
    <property type="match status" value="1"/>
</dbReference>
<dbReference type="SUPFAM" id="SSF53822">
    <property type="entry name" value="Periplasmic binding protein-like I"/>
    <property type="match status" value="1"/>
</dbReference>
<name>A0A4S4A487_9FLAO</name>
<dbReference type="EMBL" id="SSNZ01000001">
    <property type="protein sequence ID" value="THF53262.1"/>
    <property type="molecule type" value="Genomic_DNA"/>
</dbReference>
<evidence type="ECO:0000256" key="2">
    <source>
        <dbReference type="ARBA" id="ARBA00022729"/>
    </source>
</evidence>
<dbReference type="RefSeq" id="WP_136401785.1">
    <property type="nucleotide sequence ID" value="NZ_SSNZ01000001.1"/>
</dbReference>
<accession>A0A4S4A487</accession>
<dbReference type="Gene3D" id="3.40.50.2300">
    <property type="match status" value="2"/>
</dbReference>
<dbReference type="AlphaFoldDB" id="A0A4S4A487"/>
<protein>
    <submittedName>
        <fullName evidence="4">ABC transporter substrate-binding protein</fullName>
    </submittedName>
</protein>
<evidence type="ECO:0000256" key="1">
    <source>
        <dbReference type="ARBA" id="ARBA00010062"/>
    </source>
</evidence>
<organism evidence="4 5">
    <name type="scientific">Flavobacterium supellecticarium</name>
    <dbReference type="NCBI Taxonomy" id="2565924"/>
    <lineage>
        <taxon>Bacteria</taxon>
        <taxon>Pseudomonadati</taxon>
        <taxon>Bacteroidota</taxon>
        <taxon>Flavobacteriia</taxon>
        <taxon>Flavobacteriales</taxon>
        <taxon>Flavobacteriaceae</taxon>
        <taxon>Flavobacterium</taxon>
    </lineage>
</organism>
<comment type="similarity">
    <text evidence="1">Belongs to the leucine-binding protein family.</text>
</comment>
<evidence type="ECO:0000313" key="4">
    <source>
        <dbReference type="EMBL" id="THF53262.1"/>
    </source>
</evidence>
<dbReference type="PANTHER" id="PTHR30483">
    <property type="entry name" value="LEUCINE-SPECIFIC-BINDING PROTEIN"/>
    <property type="match status" value="1"/>
</dbReference>
<keyword evidence="2" id="KW-0732">Signal</keyword>
<reference evidence="4 5" key="1">
    <citation type="submission" date="2019-04" db="EMBL/GenBank/DDBJ databases">
        <title>Flavobacterium sp. nov. isolated from construction timber.</title>
        <authorList>
            <person name="Lin S.-Y."/>
            <person name="Chang C.-T."/>
            <person name="Young C.-C."/>
        </authorList>
    </citation>
    <scope>NUCLEOTIDE SEQUENCE [LARGE SCALE GENOMIC DNA]</scope>
    <source>
        <strain evidence="4 5">CC-CTC003</strain>
    </source>
</reference>
<dbReference type="Proteomes" id="UP000307507">
    <property type="component" value="Unassembled WGS sequence"/>
</dbReference>
<sequence>MSIPTKIGILIPQSKQYKTLDRDFIRGIKLNNLNVQYYVESIGIGANEQLIIDKIQKLYFQEGINIIIGFFGHHNMQRVYEYASDNDILLLASDIGATVPYAMKKQKGICINSYGLTESCYLLGQHFSDKQYDKIASATSYYDSGYGMLSAMENALSKSDITISGHYITPFYPRENEAECMQLTLEHYNPEVVFAFYSGLYAEENASFINHNKVSRKYTFYTTPFAINETIVNEYQNNNLPLYVVASWFENFARTSDCTFHEQFKAQYDEPASVFAMLGYENGAVLAKLLETVDQTDTRTLLQYINTIQVEGPRGMIQFHPETNRTRFDHYIYKLERHSDDQVFFDRVETLVNEGHFIEEVTQQEMPPKIGGWQNAYLCH</sequence>
<dbReference type="InterPro" id="IPR028081">
    <property type="entry name" value="Leu-bd"/>
</dbReference>
<comment type="caution">
    <text evidence="4">The sequence shown here is derived from an EMBL/GenBank/DDBJ whole genome shotgun (WGS) entry which is preliminary data.</text>
</comment>
<proteinExistence type="inferred from homology"/>